<dbReference type="OrthoDB" id="5879551at2"/>
<evidence type="ECO:0000313" key="2">
    <source>
        <dbReference type="EMBL" id="PNI05297.1"/>
    </source>
</evidence>
<evidence type="ECO:0000313" key="1">
    <source>
        <dbReference type="EMBL" id="PNH99189.1"/>
    </source>
</evidence>
<accession>A0A2J8H9L1</accession>
<gene>
    <name evidence="2" type="ORF">C1N32_07890</name>
    <name evidence="1" type="ORF">C1O25_18345</name>
</gene>
<dbReference type="AlphaFoldDB" id="A0A2J8H9L1"/>
<evidence type="ECO:0000313" key="3">
    <source>
        <dbReference type="Proteomes" id="UP000236449"/>
    </source>
</evidence>
<comment type="caution">
    <text evidence="2">The sequence shown here is derived from an EMBL/GenBank/DDBJ whole genome shotgun (WGS) entry which is preliminary data.</text>
</comment>
<evidence type="ECO:0000313" key="4">
    <source>
        <dbReference type="Proteomes" id="UP000236547"/>
    </source>
</evidence>
<dbReference type="Proteomes" id="UP000236547">
    <property type="component" value="Unassembled WGS sequence"/>
</dbReference>
<organism evidence="2 3">
    <name type="scientific">Vibrio diazotrophicus</name>
    <dbReference type="NCBI Taxonomy" id="685"/>
    <lineage>
        <taxon>Bacteria</taxon>
        <taxon>Pseudomonadati</taxon>
        <taxon>Pseudomonadota</taxon>
        <taxon>Gammaproteobacteria</taxon>
        <taxon>Vibrionales</taxon>
        <taxon>Vibrionaceae</taxon>
        <taxon>Vibrio</taxon>
    </lineage>
</organism>
<dbReference type="EMBL" id="POSM01000033">
    <property type="protein sequence ID" value="PNH99189.1"/>
    <property type="molecule type" value="Genomic_DNA"/>
</dbReference>
<dbReference type="EMBL" id="POSK01000004">
    <property type="protein sequence ID" value="PNI05297.1"/>
    <property type="molecule type" value="Genomic_DNA"/>
</dbReference>
<name>A0A2J8H9L1_VIBDI</name>
<keyword evidence="4" id="KW-1185">Reference proteome</keyword>
<proteinExistence type="predicted"/>
<dbReference type="Proteomes" id="UP000236449">
    <property type="component" value="Unassembled WGS sequence"/>
</dbReference>
<sequence>MVTSFTEVKMKRASNSYRLQLIKEVAIRTQASNADPTDPMACHIRAIMSEQRNSEPFKDVNSKFSGVHFDAHAGGWVSDLWSLK</sequence>
<reference evidence="3 4" key="1">
    <citation type="submission" date="2018-01" db="EMBL/GenBank/DDBJ databases">
        <title>Draft genome sequences of six Vibrio diazotrophicus strains isolated from deep-sea sediments of the Baltic Sea.</title>
        <authorList>
            <person name="Castillo D."/>
            <person name="Vandieken V."/>
            <person name="Chiang O."/>
            <person name="Middelboe M."/>
        </authorList>
    </citation>
    <scope>NUCLEOTIDE SEQUENCE [LARGE SCALE GENOMIC DNA]</scope>
    <source>
        <strain evidence="2 3">60.27F</strain>
        <strain evidence="1 4">65.10M</strain>
    </source>
</reference>
<protein>
    <submittedName>
        <fullName evidence="2">Uncharacterized protein</fullName>
    </submittedName>
</protein>